<feature type="compositionally biased region" description="Polar residues" evidence="1">
    <location>
        <begin position="283"/>
        <end position="296"/>
    </location>
</feature>
<comment type="caution">
    <text evidence="2">The sequence shown here is derived from an EMBL/GenBank/DDBJ whole genome shotgun (WGS) entry which is preliminary data.</text>
</comment>
<evidence type="ECO:0000313" key="2">
    <source>
        <dbReference type="EMBL" id="KAF9505532.1"/>
    </source>
</evidence>
<dbReference type="EMBL" id="MU129148">
    <property type="protein sequence ID" value="KAF9505532.1"/>
    <property type="molecule type" value="Genomic_DNA"/>
</dbReference>
<dbReference type="Proteomes" id="UP000886523">
    <property type="component" value="Unassembled WGS sequence"/>
</dbReference>
<evidence type="ECO:0000256" key="1">
    <source>
        <dbReference type="SAM" id="MobiDB-lite"/>
    </source>
</evidence>
<protein>
    <submittedName>
        <fullName evidence="2">Uncharacterized protein</fullName>
    </submittedName>
</protein>
<name>A0A9P6AHB6_9AGAM</name>
<keyword evidence="3" id="KW-1185">Reference proteome</keyword>
<gene>
    <name evidence="2" type="ORF">BS47DRAFT_1400322</name>
</gene>
<feature type="region of interest" description="Disordered" evidence="1">
    <location>
        <begin position="271"/>
        <end position="310"/>
    </location>
</feature>
<sequence length="310" mass="34327">MLALSSPSNQNQLYLEIPIVQIQLLCLKPLKYPQSSLPGASLVGKVPWLLIALITPPLQDLSGALLDPSLYYYIPAPISEAEGDLDGLVDLEVIKIKSAVPSEITTSRNDFRENILERDPLCVFSGAPEDFLSSSPHIIPYARGSEWFQTIIQIVDLMKRMSTTFTDINDTAWAVILKTQTHCLDVGDVPPPSSPTHCRPRSISFIPKDHRLFPPVVTRSRSLHVVKASQTTSMLHSTRHSQQPKPSPLLLHYNYGASALRQWGLRLEPLNNTNTIPAPKAPQPSTNGPPKSNHNRTVAIHKRNAANNPR</sequence>
<reference evidence="2" key="1">
    <citation type="journal article" date="2020" name="Nat. Commun.">
        <title>Large-scale genome sequencing of mycorrhizal fungi provides insights into the early evolution of symbiotic traits.</title>
        <authorList>
            <person name="Miyauchi S."/>
            <person name="Kiss E."/>
            <person name="Kuo A."/>
            <person name="Drula E."/>
            <person name="Kohler A."/>
            <person name="Sanchez-Garcia M."/>
            <person name="Morin E."/>
            <person name="Andreopoulos B."/>
            <person name="Barry K.W."/>
            <person name="Bonito G."/>
            <person name="Buee M."/>
            <person name="Carver A."/>
            <person name="Chen C."/>
            <person name="Cichocki N."/>
            <person name="Clum A."/>
            <person name="Culley D."/>
            <person name="Crous P.W."/>
            <person name="Fauchery L."/>
            <person name="Girlanda M."/>
            <person name="Hayes R.D."/>
            <person name="Keri Z."/>
            <person name="LaButti K."/>
            <person name="Lipzen A."/>
            <person name="Lombard V."/>
            <person name="Magnuson J."/>
            <person name="Maillard F."/>
            <person name="Murat C."/>
            <person name="Nolan M."/>
            <person name="Ohm R.A."/>
            <person name="Pangilinan J."/>
            <person name="Pereira M.F."/>
            <person name="Perotto S."/>
            <person name="Peter M."/>
            <person name="Pfister S."/>
            <person name="Riley R."/>
            <person name="Sitrit Y."/>
            <person name="Stielow J.B."/>
            <person name="Szollosi G."/>
            <person name="Zifcakova L."/>
            <person name="Stursova M."/>
            <person name="Spatafora J.W."/>
            <person name="Tedersoo L."/>
            <person name="Vaario L.M."/>
            <person name="Yamada A."/>
            <person name="Yan M."/>
            <person name="Wang P."/>
            <person name="Xu J."/>
            <person name="Bruns T."/>
            <person name="Baldrian P."/>
            <person name="Vilgalys R."/>
            <person name="Dunand C."/>
            <person name="Henrissat B."/>
            <person name="Grigoriev I.V."/>
            <person name="Hibbett D."/>
            <person name="Nagy L.G."/>
            <person name="Martin F.M."/>
        </authorList>
    </citation>
    <scope>NUCLEOTIDE SEQUENCE</scope>
    <source>
        <strain evidence="2">UP504</strain>
    </source>
</reference>
<dbReference type="AlphaFoldDB" id="A0A9P6AHB6"/>
<accession>A0A9P6AHB6</accession>
<evidence type="ECO:0000313" key="3">
    <source>
        <dbReference type="Proteomes" id="UP000886523"/>
    </source>
</evidence>
<proteinExistence type="predicted"/>
<dbReference type="OrthoDB" id="3267100at2759"/>
<organism evidence="2 3">
    <name type="scientific">Hydnum rufescens UP504</name>
    <dbReference type="NCBI Taxonomy" id="1448309"/>
    <lineage>
        <taxon>Eukaryota</taxon>
        <taxon>Fungi</taxon>
        <taxon>Dikarya</taxon>
        <taxon>Basidiomycota</taxon>
        <taxon>Agaricomycotina</taxon>
        <taxon>Agaricomycetes</taxon>
        <taxon>Cantharellales</taxon>
        <taxon>Hydnaceae</taxon>
        <taxon>Hydnum</taxon>
    </lineage>
</organism>